<evidence type="ECO:0000256" key="3">
    <source>
        <dbReference type="ARBA" id="ARBA00023163"/>
    </source>
</evidence>
<dbReference type="AlphaFoldDB" id="A0A1M6NZK2"/>
<keyword evidence="7" id="KW-1185">Reference proteome</keyword>
<dbReference type="EMBL" id="FQZK01000012">
    <property type="protein sequence ID" value="SHK01145.1"/>
    <property type="molecule type" value="Genomic_DNA"/>
</dbReference>
<keyword evidence="3" id="KW-0804">Transcription</keyword>
<name>A0A1M6NZK2_9ACTN</name>
<protein>
    <submittedName>
        <fullName evidence="6">DNA-binding transcriptional regulator, AcrR family</fullName>
    </submittedName>
</protein>
<dbReference type="InterPro" id="IPR050109">
    <property type="entry name" value="HTH-type_TetR-like_transc_reg"/>
</dbReference>
<keyword evidence="2 4" id="KW-0238">DNA-binding</keyword>
<dbReference type="Gene3D" id="1.10.357.10">
    <property type="entry name" value="Tetracycline Repressor, domain 2"/>
    <property type="match status" value="1"/>
</dbReference>
<dbReference type="PROSITE" id="PS50977">
    <property type="entry name" value="HTH_TETR_2"/>
    <property type="match status" value="1"/>
</dbReference>
<evidence type="ECO:0000313" key="7">
    <source>
        <dbReference type="Proteomes" id="UP000184452"/>
    </source>
</evidence>
<evidence type="ECO:0000259" key="5">
    <source>
        <dbReference type="PROSITE" id="PS50977"/>
    </source>
</evidence>
<evidence type="ECO:0000313" key="6">
    <source>
        <dbReference type="EMBL" id="SHK01145.1"/>
    </source>
</evidence>
<dbReference type="PANTHER" id="PTHR30055:SF234">
    <property type="entry name" value="HTH-TYPE TRANSCRIPTIONAL REGULATOR BETI"/>
    <property type="match status" value="1"/>
</dbReference>
<dbReference type="InterPro" id="IPR009057">
    <property type="entry name" value="Homeodomain-like_sf"/>
</dbReference>
<dbReference type="PRINTS" id="PR00455">
    <property type="entry name" value="HTHTETR"/>
</dbReference>
<dbReference type="GO" id="GO:0000976">
    <property type="term" value="F:transcription cis-regulatory region binding"/>
    <property type="evidence" value="ECO:0007669"/>
    <property type="project" value="TreeGrafter"/>
</dbReference>
<accession>A0A1M6NZK2</accession>
<proteinExistence type="predicted"/>
<dbReference type="STRING" id="758803.SAMN05421803_112181"/>
<evidence type="ECO:0000256" key="2">
    <source>
        <dbReference type="ARBA" id="ARBA00023125"/>
    </source>
</evidence>
<dbReference type="InterPro" id="IPR001647">
    <property type="entry name" value="HTH_TetR"/>
</dbReference>
<gene>
    <name evidence="6" type="ORF">SAMN05421803_112181</name>
</gene>
<dbReference type="OrthoDB" id="8479950at2"/>
<reference evidence="6 7" key="1">
    <citation type="submission" date="2016-11" db="EMBL/GenBank/DDBJ databases">
        <authorList>
            <person name="Jaros S."/>
            <person name="Januszkiewicz K."/>
            <person name="Wedrychowicz H."/>
        </authorList>
    </citation>
    <scope>NUCLEOTIDE SEQUENCE [LARGE SCALE GENOMIC DNA]</scope>
    <source>
        <strain evidence="6 7">CGMCC 4.5723</strain>
    </source>
</reference>
<dbReference type="Pfam" id="PF00440">
    <property type="entry name" value="TetR_N"/>
    <property type="match status" value="1"/>
</dbReference>
<sequence>MQPPVQRRRLEPDQRRSEILAVARTLFGERTYSAVSVAEIAQEAGVARGLVNHYFGGKRQLYLEVVRRMLIVPASVAENLPRTTIEERISICVDRWLDVVERDKELWLSAIGAEAIGQDRDTEQILLEADEVATDHILQAAMMSDVVEGRTELRAMVRAYGSMLKAASREWLVRGALSRADLHVMLTRSVLHLLRDVFPAVRADS</sequence>
<evidence type="ECO:0000256" key="4">
    <source>
        <dbReference type="PROSITE-ProRule" id="PRU00335"/>
    </source>
</evidence>
<organism evidence="6 7">
    <name type="scientific">Nocardiopsis flavescens</name>
    <dbReference type="NCBI Taxonomy" id="758803"/>
    <lineage>
        <taxon>Bacteria</taxon>
        <taxon>Bacillati</taxon>
        <taxon>Actinomycetota</taxon>
        <taxon>Actinomycetes</taxon>
        <taxon>Streptosporangiales</taxon>
        <taxon>Nocardiopsidaceae</taxon>
        <taxon>Nocardiopsis</taxon>
    </lineage>
</organism>
<evidence type="ECO:0000256" key="1">
    <source>
        <dbReference type="ARBA" id="ARBA00023015"/>
    </source>
</evidence>
<keyword evidence="1" id="KW-0805">Transcription regulation</keyword>
<dbReference type="SUPFAM" id="SSF46689">
    <property type="entry name" value="Homeodomain-like"/>
    <property type="match status" value="1"/>
</dbReference>
<dbReference type="Proteomes" id="UP000184452">
    <property type="component" value="Unassembled WGS sequence"/>
</dbReference>
<dbReference type="PANTHER" id="PTHR30055">
    <property type="entry name" value="HTH-TYPE TRANSCRIPTIONAL REGULATOR RUTR"/>
    <property type="match status" value="1"/>
</dbReference>
<dbReference type="RefSeq" id="WP_073380853.1">
    <property type="nucleotide sequence ID" value="NZ_FQZK01000012.1"/>
</dbReference>
<feature type="domain" description="HTH tetR-type" evidence="5">
    <location>
        <begin position="13"/>
        <end position="73"/>
    </location>
</feature>
<feature type="DNA-binding region" description="H-T-H motif" evidence="4">
    <location>
        <begin position="36"/>
        <end position="55"/>
    </location>
</feature>
<dbReference type="GO" id="GO:0003700">
    <property type="term" value="F:DNA-binding transcription factor activity"/>
    <property type="evidence" value="ECO:0007669"/>
    <property type="project" value="TreeGrafter"/>
</dbReference>